<feature type="domain" description="Protein kinase" evidence="1">
    <location>
        <begin position="18"/>
        <end position="94"/>
    </location>
</feature>
<dbReference type="PROSITE" id="PS50011">
    <property type="entry name" value="PROTEIN_KINASE_DOM"/>
    <property type="match status" value="1"/>
</dbReference>
<gene>
    <name evidence="2" type="ORF">F8M41_009640</name>
</gene>
<sequence>MSNIDLFEFGQKFKYASFKNKEKIGKGRFGVMYKAYLKDINQIVALKTLFYYDETSLDDLLKKVKYKIKHDNIIKFLGISQGILIFIKWINICP</sequence>
<keyword evidence="2" id="KW-0808">Transferase</keyword>
<dbReference type="Gene3D" id="3.30.200.20">
    <property type="entry name" value="Phosphorylase Kinase, domain 1"/>
    <property type="match status" value="1"/>
</dbReference>
<dbReference type="Pfam" id="PF07714">
    <property type="entry name" value="PK_Tyr_Ser-Thr"/>
    <property type="match status" value="1"/>
</dbReference>
<accession>A0A8H4EQJ5</accession>
<organism evidence="2 3">
    <name type="scientific">Gigaspora margarita</name>
    <dbReference type="NCBI Taxonomy" id="4874"/>
    <lineage>
        <taxon>Eukaryota</taxon>
        <taxon>Fungi</taxon>
        <taxon>Fungi incertae sedis</taxon>
        <taxon>Mucoromycota</taxon>
        <taxon>Glomeromycotina</taxon>
        <taxon>Glomeromycetes</taxon>
        <taxon>Diversisporales</taxon>
        <taxon>Gigasporaceae</taxon>
        <taxon>Gigaspora</taxon>
    </lineage>
</organism>
<dbReference type="EMBL" id="WTPW01000206">
    <property type="protein sequence ID" value="KAF0535456.1"/>
    <property type="molecule type" value="Genomic_DNA"/>
</dbReference>
<dbReference type="AlphaFoldDB" id="A0A8H4EQJ5"/>
<name>A0A8H4EQJ5_GIGMA</name>
<comment type="caution">
    <text evidence="2">The sequence shown here is derived from an EMBL/GenBank/DDBJ whole genome shotgun (WGS) entry which is preliminary data.</text>
</comment>
<dbReference type="GO" id="GO:0005524">
    <property type="term" value="F:ATP binding"/>
    <property type="evidence" value="ECO:0007669"/>
    <property type="project" value="InterPro"/>
</dbReference>
<evidence type="ECO:0000313" key="3">
    <source>
        <dbReference type="Proteomes" id="UP000439903"/>
    </source>
</evidence>
<dbReference type="SUPFAM" id="SSF56112">
    <property type="entry name" value="Protein kinase-like (PK-like)"/>
    <property type="match status" value="1"/>
</dbReference>
<dbReference type="InterPro" id="IPR011009">
    <property type="entry name" value="Kinase-like_dom_sf"/>
</dbReference>
<reference evidence="2 3" key="1">
    <citation type="journal article" date="2019" name="Environ. Microbiol.">
        <title>At the nexus of three kingdoms: the genome of the mycorrhizal fungus Gigaspora margarita provides insights into plant, endobacterial and fungal interactions.</title>
        <authorList>
            <person name="Venice F."/>
            <person name="Ghignone S."/>
            <person name="Salvioli di Fossalunga A."/>
            <person name="Amselem J."/>
            <person name="Novero M."/>
            <person name="Xianan X."/>
            <person name="Sedzielewska Toro K."/>
            <person name="Morin E."/>
            <person name="Lipzen A."/>
            <person name="Grigoriev I.V."/>
            <person name="Henrissat B."/>
            <person name="Martin F.M."/>
            <person name="Bonfante P."/>
        </authorList>
    </citation>
    <scope>NUCLEOTIDE SEQUENCE [LARGE SCALE GENOMIC DNA]</scope>
    <source>
        <strain evidence="2 3">BEG34</strain>
    </source>
</reference>
<evidence type="ECO:0000313" key="2">
    <source>
        <dbReference type="EMBL" id="KAF0535456.1"/>
    </source>
</evidence>
<protein>
    <submittedName>
        <fullName evidence="2">Calmodulin-dependent protein kinase</fullName>
    </submittedName>
</protein>
<keyword evidence="2" id="KW-0418">Kinase</keyword>
<dbReference type="GO" id="GO:0004672">
    <property type="term" value="F:protein kinase activity"/>
    <property type="evidence" value="ECO:0007669"/>
    <property type="project" value="InterPro"/>
</dbReference>
<proteinExistence type="predicted"/>
<keyword evidence="3" id="KW-1185">Reference proteome</keyword>
<dbReference type="InterPro" id="IPR000719">
    <property type="entry name" value="Prot_kinase_dom"/>
</dbReference>
<dbReference type="OrthoDB" id="2362128at2759"/>
<dbReference type="InterPro" id="IPR001245">
    <property type="entry name" value="Ser-Thr/Tyr_kinase_cat_dom"/>
</dbReference>
<dbReference type="Proteomes" id="UP000439903">
    <property type="component" value="Unassembled WGS sequence"/>
</dbReference>
<evidence type="ECO:0000259" key="1">
    <source>
        <dbReference type="PROSITE" id="PS50011"/>
    </source>
</evidence>